<evidence type="ECO:0008006" key="4">
    <source>
        <dbReference type="Google" id="ProtNLM"/>
    </source>
</evidence>
<keyword evidence="3" id="KW-1185">Reference proteome</keyword>
<feature type="chain" id="PRO_5020780451" description="Secreted protein" evidence="1">
    <location>
        <begin position="27"/>
        <end position="116"/>
    </location>
</feature>
<organism evidence="2 3">
    <name type="scientific">Ascodesmis nigricans</name>
    <dbReference type="NCBI Taxonomy" id="341454"/>
    <lineage>
        <taxon>Eukaryota</taxon>
        <taxon>Fungi</taxon>
        <taxon>Dikarya</taxon>
        <taxon>Ascomycota</taxon>
        <taxon>Pezizomycotina</taxon>
        <taxon>Pezizomycetes</taxon>
        <taxon>Pezizales</taxon>
        <taxon>Ascodesmidaceae</taxon>
        <taxon>Ascodesmis</taxon>
    </lineage>
</organism>
<keyword evidence="1" id="KW-0732">Signal</keyword>
<dbReference type="Proteomes" id="UP000298138">
    <property type="component" value="Unassembled WGS sequence"/>
</dbReference>
<accession>A0A4S2MPU7</accession>
<feature type="signal peptide" evidence="1">
    <location>
        <begin position="1"/>
        <end position="26"/>
    </location>
</feature>
<evidence type="ECO:0000313" key="3">
    <source>
        <dbReference type="Proteomes" id="UP000298138"/>
    </source>
</evidence>
<dbReference type="AlphaFoldDB" id="A0A4S2MPU7"/>
<evidence type="ECO:0000313" key="2">
    <source>
        <dbReference type="EMBL" id="TGZ79211.1"/>
    </source>
</evidence>
<reference evidence="2 3" key="1">
    <citation type="submission" date="2019-04" db="EMBL/GenBank/DDBJ databases">
        <title>Comparative genomics and transcriptomics to analyze fruiting body development in filamentous ascomycetes.</title>
        <authorList>
            <consortium name="DOE Joint Genome Institute"/>
            <person name="Lutkenhaus R."/>
            <person name="Traeger S."/>
            <person name="Breuer J."/>
            <person name="Kuo A."/>
            <person name="Lipzen A."/>
            <person name="Pangilinan J."/>
            <person name="Dilworth D."/>
            <person name="Sandor L."/>
            <person name="Poggeler S."/>
            <person name="Barry K."/>
            <person name="Grigoriev I.V."/>
            <person name="Nowrousian M."/>
        </authorList>
    </citation>
    <scope>NUCLEOTIDE SEQUENCE [LARGE SCALE GENOMIC DNA]</scope>
    <source>
        <strain evidence="2 3">CBS 389.68</strain>
    </source>
</reference>
<evidence type="ECO:0000256" key="1">
    <source>
        <dbReference type="SAM" id="SignalP"/>
    </source>
</evidence>
<name>A0A4S2MPU7_9PEZI</name>
<gene>
    <name evidence="2" type="ORF">EX30DRAFT_113901</name>
</gene>
<dbReference type="InParanoid" id="A0A4S2MPU7"/>
<dbReference type="EMBL" id="ML220133">
    <property type="protein sequence ID" value="TGZ79211.1"/>
    <property type="molecule type" value="Genomic_DNA"/>
</dbReference>
<protein>
    <recommendedName>
        <fullName evidence="4">Secreted protein</fullName>
    </recommendedName>
</protein>
<proteinExistence type="predicted"/>
<sequence>MNPMAAVRRMLDAWCCCCMCACSCSCACVIGAHSICPHNNTSLHRRRWLHLGLFGGYGNRGFCVGKLFFRGVDILIATLFPLYVIRAEYTGLDAQGTPMRETPLRVLQFPGDGRYS</sequence>